<dbReference type="Pfam" id="PF00480">
    <property type="entry name" value="ROK"/>
    <property type="match status" value="1"/>
</dbReference>
<name>A0ABQ6G9J6_9BACL</name>
<evidence type="ECO:0000256" key="1">
    <source>
        <dbReference type="ARBA" id="ARBA00001946"/>
    </source>
</evidence>
<comment type="cofactor">
    <cofactor evidence="1">
        <name>Mg(2+)</name>
        <dbReference type="ChEBI" id="CHEBI:18420"/>
    </cofactor>
</comment>
<evidence type="ECO:0000256" key="2">
    <source>
        <dbReference type="ARBA" id="ARBA00006479"/>
    </source>
</evidence>
<keyword evidence="9" id="KW-1185">Reference proteome</keyword>
<dbReference type="RefSeq" id="WP_284236950.1">
    <property type="nucleotide sequence ID" value="NZ_BSSQ01000001.1"/>
</dbReference>
<proteinExistence type="inferred from homology"/>
<dbReference type="CDD" id="cd24067">
    <property type="entry name" value="ASKHA_NBD_ROK_BsFRK-like"/>
    <property type="match status" value="1"/>
</dbReference>
<gene>
    <name evidence="8" type="primary">cscK</name>
    <name evidence="8" type="ORF">MU1_05750</name>
</gene>
<evidence type="ECO:0000256" key="6">
    <source>
        <dbReference type="ARBA" id="ARBA00038887"/>
    </source>
</evidence>
<comment type="similarity">
    <text evidence="2">Belongs to the ROK (NagC/XylR) family.</text>
</comment>
<dbReference type="Gene3D" id="3.30.420.40">
    <property type="match status" value="2"/>
</dbReference>
<organism evidence="8 9">
    <name type="scientific">Paenibacillus glycanilyticus</name>
    <dbReference type="NCBI Taxonomy" id="126569"/>
    <lineage>
        <taxon>Bacteria</taxon>
        <taxon>Bacillati</taxon>
        <taxon>Bacillota</taxon>
        <taxon>Bacilli</taxon>
        <taxon>Bacillales</taxon>
        <taxon>Paenibacillaceae</taxon>
        <taxon>Paenibacillus</taxon>
    </lineage>
</organism>
<comment type="catalytic activity">
    <reaction evidence="7">
        <text>D-fructose + ATP = D-fructose 6-phosphate + ADP + H(+)</text>
        <dbReference type="Rhea" id="RHEA:16125"/>
        <dbReference type="ChEBI" id="CHEBI:15378"/>
        <dbReference type="ChEBI" id="CHEBI:30616"/>
        <dbReference type="ChEBI" id="CHEBI:37721"/>
        <dbReference type="ChEBI" id="CHEBI:61527"/>
        <dbReference type="ChEBI" id="CHEBI:456216"/>
        <dbReference type="EC" id="2.7.1.4"/>
    </reaction>
</comment>
<keyword evidence="4" id="KW-0862">Zinc</keyword>
<evidence type="ECO:0000313" key="8">
    <source>
        <dbReference type="EMBL" id="GLX66231.1"/>
    </source>
</evidence>
<keyword evidence="3" id="KW-0479">Metal-binding</keyword>
<accession>A0ABQ6G9J6</accession>
<protein>
    <recommendedName>
        <fullName evidence="6">fructokinase</fullName>
        <ecNumber evidence="6">2.7.1.4</ecNumber>
    </recommendedName>
</protein>
<dbReference type="InterPro" id="IPR043129">
    <property type="entry name" value="ATPase_NBD"/>
</dbReference>
<dbReference type="EC" id="2.7.1.4" evidence="6"/>
<dbReference type="EMBL" id="BSSQ01000001">
    <property type="protein sequence ID" value="GLX66231.1"/>
    <property type="molecule type" value="Genomic_DNA"/>
</dbReference>
<evidence type="ECO:0000256" key="5">
    <source>
        <dbReference type="ARBA" id="ARBA00022842"/>
    </source>
</evidence>
<sequence>MRIGAIEAGGTKFVCGVGNEQGVIEHSISFPTEQQEATLGKVIDYFRENQVEAIGIGSFGPIGLHPGSPLYGFVTTTPKPGWANCDFLGILKQEFHVPYGWDTDVNAAAYGESVWGAAKGLRSCLYYTIGTGIGIGVYAEGQLVHGLVHPEGGHVPVKRHPEDSFGGLCPYHGDCLEGMAAGPALEARWGKKGYELSSDHEAWEMEAYYIAQSITGAILMLSPEKIILGGGVMKQTQLFPLVREAVRRNLNGYVSAVEITDHIEHYIVPPRLGEQAGLCGALALGLRAYKQAHTPTNAV</sequence>
<dbReference type="InterPro" id="IPR000600">
    <property type="entry name" value="ROK"/>
</dbReference>
<reference evidence="8 9" key="1">
    <citation type="submission" date="2023-03" db="EMBL/GenBank/DDBJ databases">
        <title>Draft genome sequence of the bacteria which degrade cell wall of Tricholomamatutake.</title>
        <authorList>
            <person name="Konishi Y."/>
            <person name="Fukuta Y."/>
            <person name="Shirasaka N."/>
        </authorList>
    </citation>
    <scope>NUCLEOTIDE SEQUENCE [LARGE SCALE GENOMIC DNA]</scope>
    <source>
        <strain evidence="9">mu1</strain>
    </source>
</reference>
<dbReference type="SUPFAM" id="SSF53067">
    <property type="entry name" value="Actin-like ATPase domain"/>
    <property type="match status" value="1"/>
</dbReference>
<evidence type="ECO:0000256" key="7">
    <source>
        <dbReference type="ARBA" id="ARBA00048451"/>
    </source>
</evidence>
<dbReference type="InterPro" id="IPR051804">
    <property type="entry name" value="Carb_Metab_Reg_Kinase/Isom"/>
</dbReference>
<comment type="caution">
    <text evidence="8">The sequence shown here is derived from an EMBL/GenBank/DDBJ whole genome shotgun (WGS) entry which is preliminary data.</text>
</comment>
<dbReference type="PANTHER" id="PTHR42742">
    <property type="entry name" value="TRANSCRIPTIONAL REPRESSOR MPRA"/>
    <property type="match status" value="1"/>
</dbReference>
<dbReference type="PANTHER" id="PTHR42742:SF3">
    <property type="entry name" value="FRUCTOKINASE"/>
    <property type="match status" value="1"/>
</dbReference>
<dbReference type="PROSITE" id="PS01125">
    <property type="entry name" value="ROK"/>
    <property type="match status" value="1"/>
</dbReference>
<keyword evidence="5" id="KW-0460">Magnesium</keyword>
<evidence type="ECO:0000256" key="4">
    <source>
        <dbReference type="ARBA" id="ARBA00022833"/>
    </source>
</evidence>
<dbReference type="InterPro" id="IPR049874">
    <property type="entry name" value="ROK_cs"/>
</dbReference>
<dbReference type="Proteomes" id="UP001157114">
    <property type="component" value="Unassembled WGS sequence"/>
</dbReference>
<evidence type="ECO:0000313" key="9">
    <source>
        <dbReference type="Proteomes" id="UP001157114"/>
    </source>
</evidence>
<evidence type="ECO:0000256" key="3">
    <source>
        <dbReference type="ARBA" id="ARBA00022723"/>
    </source>
</evidence>